<protein>
    <submittedName>
        <fullName evidence="3">CHRD domain-containing protein</fullName>
    </submittedName>
</protein>
<evidence type="ECO:0000256" key="1">
    <source>
        <dbReference type="SAM" id="SignalP"/>
    </source>
</evidence>
<accession>A0A956LX81</accession>
<dbReference type="InterPro" id="IPR026444">
    <property type="entry name" value="Secre_tail"/>
</dbReference>
<dbReference type="InterPro" id="IPR010895">
    <property type="entry name" value="CHRD"/>
</dbReference>
<dbReference type="PANTHER" id="PTHR46526:SF1">
    <property type="entry name" value="CHORDIN"/>
    <property type="match status" value="1"/>
</dbReference>
<dbReference type="Gene3D" id="2.60.40.4070">
    <property type="match status" value="1"/>
</dbReference>
<evidence type="ECO:0000313" key="3">
    <source>
        <dbReference type="EMBL" id="MCA9726968.1"/>
    </source>
</evidence>
<dbReference type="GO" id="GO:0036122">
    <property type="term" value="F:BMP binding"/>
    <property type="evidence" value="ECO:0007669"/>
    <property type="project" value="TreeGrafter"/>
</dbReference>
<name>A0A956LX81_UNCEI</name>
<gene>
    <name evidence="3" type="ORF">KC729_04740</name>
</gene>
<sequence length="849" mass="86154">MRRFATTIASLLLLLSAGTAAFGQAHLNATMTGDQERPAVVTAAHGSAVFALIGDELHFYLTAEGLTGPITAAHIHSGKRGVNGGVIHNIFDDFKGGNTAHGTWSGLTAAQITDLIAGNYYVNVHTAANPGGEIRGQIDIAGGTHFTANLNAAQENPGTGAAGLGTGSFTLTPEGLEYKITVNALTGGISAAHFHTGDIGVNGGVAFDIGGSFSGTTAEGVWRRGAGAGALTDALVKELLLGRLYVNVHTAANPGGEIRGQVLLASGFGGSARLDQAQEVPPTGAAGQGTAAFTLTPDGLVFNITVEGLTGPITAAHFHRAAAGSNGGVVRTLTGDFSGGTASGVWRSSDSEPLTDDLICALFSQDLYVNVHTAAHPGGEIRGQVLLYTGNTTLVANLSSNQEEPTNPSTGRGTATLRLSGTTLSYDVSVQGLTGAITAAHFHLAPIGTNGGVIFNIAGAFVGNTAHGSLAGLTAAQVKDFLKGNFYVNVHTAANPGGEIRGQAVLSSGCGLRFPFSDDQEVPATGSTALGTGSATLTNDGLVYAITVSGLGSAFSAAHFHGAATGVNGGVVRDFTGSVASNHVEDVWSPADAQPLSATMRDNLMLGNIYANVHTVGNPGGEIRGQLNPATGFAAEGPLVGGAEVPPVPTFGMGAAGTTLCEGGIVYGLSFADLTSAFTAAHFHSAPPGSNGGVVFNITSSVVGGTGRGVWTRTAGLTDALICDYFAGELYINVHTTVNPGGEIRSNLFDLTPSDAPEPSILSAQLQLRTAPNPTRGLAAISYRLPESSFVALRIYDAQGALVHTLANETQEAGSHEVEIDGSGWSGGIYFVRLETGLGSATRKLILVP</sequence>
<evidence type="ECO:0000259" key="2">
    <source>
        <dbReference type="PROSITE" id="PS50933"/>
    </source>
</evidence>
<feature type="domain" description="CHRD" evidence="2">
    <location>
        <begin position="390"/>
        <end position="509"/>
    </location>
</feature>
<feature type="chain" id="PRO_5036981971" evidence="1">
    <location>
        <begin position="26"/>
        <end position="849"/>
    </location>
</feature>
<comment type="caution">
    <text evidence="3">The sequence shown here is derived from an EMBL/GenBank/DDBJ whole genome shotgun (WGS) entry which is preliminary data.</text>
</comment>
<dbReference type="GO" id="GO:0005615">
    <property type="term" value="C:extracellular space"/>
    <property type="evidence" value="ECO:0007669"/>
    <property type="project" value="TreeGrafter"/>
</dbReference>
<reference evidence="3" key="1">
    <citation type="submission" date="2020-04" db="EMBL/GenBank/DDBJ databases">
        <authorList>
            <person name="Zhang T."/>
        </authorList>
    </citation>
    <scope>NUCLEOTIDE SEQUENCE</scope>
    <source>
        <strain evidence="3">HKST-UBA01</strain>
    </source>
</reference>
<reference evidence="3" key="2">
    <citation type="journal article" date="2021" name="Microbiome">
        <title>Successional dynamics and alternative stable states in a saline activated sludge microbial community over 9 years.</title>
        <authorList>
            <person name="Wang Y."/>
            <person name="Ye J."/>
            <person name="Ju F."/>
            <person name="Liu L."/>
            <person name="Boyd J.A."/>
            <person name="Deng Y."/>
            <person name="Parks D.H."/>
            <person name="Jiang X."/>
            <person name="Yin X."/>
            <person name="Woodcroft B.J."/>
            <person name="Tyson G.W."/>
            <person name="Hugenholtz P."/>
            <person name="Polz M.F."/>
            <person name="Zhang T."/>
        </authorList>
    </citation>
    <scope>NUCLEOTIDE SEQUENCE</scope>
    <source>
        <strain evidence="3">HKST-UBA01</strain>
    </source>
</reference>
<feature type="domain" description="CHRD" evidence="2">
    <location>
        <begin position="146"/>
        <end position="267"/>
    </location>
</feature>
<dbReference type="Pfam" id="PF07452">
    <property type="entry name" value="CHRD"/>
    <property type="match status" value="6"/>
</dbReference>
<proteinExistence type="predicted"/>
<dbReference type="NCBIfam" id="TIGR04183">
    <property type="entry name" value="Por_Secre_tail"/>
    <property type="match status" value="1"/>
</dbReference>
<dbReference type="PROSITE" id="PS50933">
    <property type="entry name" value="CHRD"/>
    <property type="match status" value="3"/>
</dbReference>
<dbReference type="Pfam" id="PF18962">
    <property type="entry name" value="Por_Secre_tail"/>
    <property type="match status" value="1"/>
</dbReference>
<feature type="signal peptide" evidence="1">
    <location>
        <begin position="1"/>
        <end position="25"/>
    </location>
</feature>
<dbReference type="SMART" id="SM00754">
    <property type="entry name" value="CHRD"/>
    <property type="match status" value="6"/>
</dbReference>
<keyword evidence="1" id="KW-0732">Signal</keyword>
<dbReference type="AlphaFoldDB" id="A0A956LX81"/>
<evidence type="ECO:0000313" key="4">
    <source>
        <dbReference type="Proteomes" id="UP000697710"/>
    </source>
</evidence>
<dbReference type="Proteomes" id="UP000697710">
    <property type="component" value="Unassembled WGS sequence"/>
</dbReference>
<feature type="domain" description="CHRD" evidence="2">
    <location>
        <begin position="23"/>
        <end position="143"/>
    </location>
</feature>
<dbReference type="PANTHER" id="PTHR46526">
    <property type="entry name" value="CHORDIN"/>
    <property type="match status" value="1"/>
</dbReference>
<dbReference type="InterPro" id="IPR052278">
    <property type="entry name" value="Chordin-like_regulators"/>
</dbReference>
<dbReference type="EMBL" id="JAGQHR010000090">
    <property type="protein sequence ID" value="MCA9726968.1"/>
    <property type="molecule type" value="Genomic_DNA"/>
</dbReference>
<organism evidence="3 4">
    <name type="scientific">Eiseniibacteriota bacterium</name>
    <dbReference type="NCBI Taxonomy" id="2212470"/>
    <lineage>
        <taxon>Bacteria</taxon>
        <taxon>Candidatus Eiseniibacteriota</taxon>
    </lineage>
</organism>